<feature type="transmembrane region" description="Helical" evidence="1">
    <location>
        <begin position="81"/>
        <end position="99"/>
    </location>
</feature>
<proteinExistence type="predicted"/>
<dbReference type="Proteomes" id="UP000276133">
    <property type="component" value="Unassembled WGS sequence"/>
</dbReference>
<organism evidence="2 3">
    <name type="scientific">Brachionus plicatilis</name>
    <name type="common">Marine rotifer</name>
    <name type="synonym">Brachionus muelleri</name>
    <dbReference type="NCBI Taxonomy" id="10195"/>
    <lineage>
        <taxon>Eukaryota</taxon>
        <taxon>Metazoa</taxon>
        <taxon>Spiralia</taxon>
        <taxon>Gnathifera</taxon>
        <taxon>Rotifera</taxon>
        <taxon>Eurotatoria</taxon>
        <taxon>Monogononta</taxon>
        <taxon>Pseudotrocha</taxon>
        <taxon>Ploima</taxon>
        <taxon>Brachionidae</taxon>
        <taxon>Brachionus</taxon>
    </lineage>
</organism>
<keyword evidence="1" id="KW-1133">Transmembrane helix</keyword>
<evidence type="ECO:0000313" key="3">
    <source>
        <dbReference type="Proteomes" id="UP000276133"/>
    </source>
</evidence>
<gene>
    <name evidence="2" type="ORF">BpHYR1_030847</name>
</gene>
<accession>A0A3M7Q2U1</accession>
<reference evidence="2 3" key="1">
    <citation type="journal article" date="2018" name="Sci. Rep.">
        <title>Genomic signatures of local adaptation to the degree of environmental predictability in rotifers.</title>
        <authorList>
            <person name="Franch-Gras L."/>
            <person name="Hahn C."/>
            <person name="Garcia-Roger E.M."/>
            <person name="Carmona M.J."/>
            <person name="Serra M."/>
            <person name="Gomez A."/>
        </authorList>
    </citation>
    <scope>NUCLEOTIDE SEQUENCE [LARGE SCALE GENOMIC DNA]</scope>
    <source>
        <strain evidence="2">HYR1</strain>
    </source>
</reference>
<name>A0A3M7Q2U1_BRAPC</name>
<dbReference type="EMBL" id="REGN01007676">
    <property type="protein sequence ID" value="RNA05544.1"/>
    <property type="molecule type" value="Genomic_DNA"/>
</dbReference>
<keyword evidence="1" id="KW-0472">Membrane</keyword>
<feature type="transmembrane region" description="Helical" evidence="1">
    <location>
        <begin position="20"/>
        <end position="39"/>
    </location>
</feature>
<evidence type="ECO:0000313" key="2">
    <source>
        <dbReference type="EMBL" id="RNA05544.1"/>
    </source>
</evidence>
<dbReference type="AlphaFoldDB" id="A0A3M7Q2U1"/>
<keyword evidence="1" id="KW-0812">Transmembrane</keyword>
<comment type="caution">
    <text evidence="2">The sequence shown here is derived from an EMBL/GenBank/DDBJ whole genome shotgun (WGS) entry which is preliminary data.</text>
</comment>
<protein>
    <submittedName>
        <fullName evidence="2">Uncharacterized protein</fullName>
    </submittedName>
</protein>
<evidence type="ECO:0000256" key="1">
    <source>
        <dbReference type="SAM" id="Phobius"/>
    </source>
</evidence>
<keyword evidence="3" id="KW-1185">Reference proteome</keyword>
<sequence length="104" mass="12136">MAQSSHALIQVRIFCLNDSLFILPSILLYILCKLSNTLAKIFSNLNFKKILNKNMKLVFPYHCKRYLCNIPQKNSPKKTFLFPKTVLSYSVFISAFYIINVQRI</sequence>